<comment type="subcellular location">
    <subcellularLocation>
        <location evidence="1">Cell membrane</location>
        <topology evidence="1">Multi-pass membrane protein</topology>
    </subcellularLocation>
</comment>
<feature type="transmembrane region" description="Helical" evidence="6">
    <location>
        <begin position="114"/>
        <end position="138"/>
    </location>
</feature>
<evidence type="ECO:0000313" key="8">
    <source>
        <dbReference type="Proteomes" id="UP000525652"/>
    </source>
</evidence>
<evidence type="ECO:0000256" key="1">
    <source>
        <dbReference type="ARBA" id="ARBA00004651"/>
    </source>
</evidence>
<dbReference type="Proteomes" id="UP000525652">
    <property type="component" value="Unassembled WGS sequence"/>
</dbReference>
<dbReference type="InterPro" id="IPR022791">
    <property type="entry name" value="L-PG_synthase/AglD"/>
</dbReference>
<evidence type="ECO:0000256" key="5">
    <source>
        <dbReference type="ARBA" id="ARBA00023136"/>
    </source>
</evidence>
<feature type="transmembrane region" description="Helical" evidence="6">
    <location>
        <begin position="229"/>
        <end position="250"/>
    </location>
</feature>
<dbReference type="RefSeq" id="WP_185694197.1">
    <property type="nucleotide sequence ID" value="NZ_JACHVA010000127.1"/>
</dbReference>
<feature type="transmembrane region" description="Helical" evidence="6">
    <location>
        <begin position="153"/>
        <end position="174"/>
    </location>
</feature>
<keyword evidence="3 6" id="KW-0812">Transmembrane</keyword>
<sequence length="319" mass="35024">MKFWLRVLGSLLALGATIYFGWKFYESTREFPPGTLGGREIVQLGWILLFVPFQVAIGALAWRRILWLLGSIVSRTSAIRIVFISQIARYIPGNVGHLIGKVVMVRGMGISLPVATTSIIIESIILLLCGGIVAGIILPSSLIDYVQAEKGRLYWLILAVLLGVVLAGGVLVLFRRALRSWLLELRSRFTRESWFGLRSFVFLGSCYFLNFVFLGVTAWWIGWVLFPEGGLSILFCTGVMSLAWTVGFFTPGAPAGIGVREVVALAFLGPFIGEPEAILLLSSHRIILSLGDVVTFVLGWCVPKQSFSKGADCPQVPKT</sequence>
<keyword evidence="2" id="KW-1003">Cell membrane</keyword>
<keyword evidence="5 6" id="KW-0472">Membrane</keyword>
<keyword evidence="8" id="KW-1185">Reference proteome</keyword>
<protein>
    <submittedName>
        <fullName evidence="7">Flippase-like domain-containing protein</fullName>
    </submittedName>
</protein>
<organism evidence="7 8">
    <name type="scientific">Puniceicoccus vermicola</name>
    <dbReference type="NCBI Taxonomy" id="388746"/>
    <lineage>
        <taxon>Bacteria</taxon>
        <taxon>Pseudomonadati</taxon>
        <taxon>Verrucomicrobiota</taxon>
        <taxon>Opitutia</taxon>
        <taxon>Puniceicoccales</taxon>
        <taxon>Puniceicoccaceae</taxon>
        <taxon>Puniceicoccus</taxon>
    </lineage>
</organism>
<dbReference type="GO" id="GO:0005886">
    <property type="term" value="C:plasma membrane"/>
    <property type="evidence" value="ECO:0007669"/>
    <property type="project" value="UniProtKB-SubCell"/>
</dbReference>
<evidence type="ECO:0000256" key="3">
    <source>
        <dbReference type="ARBA" id="ARBA00022692"/>
    </source>
</evidence>
<evidence type="ECO:0000256" key="6">
    <source>
        <dbReference type="SAM" id="Phobius"/>
    </source>
</evidence>
<feature type="transmembrane region" description="Helical" evidence="6">
    <location>
        <begin position="7"/>
        <end position="25"/>
    </location>
</feature>
<evidence type="ECO:0000256" key="4">
    <source>
        <dbReference type="ARBA" id="ARBA00022989"/>
    </source>
</evidence>
<name>A0A7X1E5Z3_9BACT</name>
<reference evidence="7 8" key="1">
    <citation type="submission" date="2020-07" db="EMBL/GenBank/DDBJ databases">
        <authorList>
            <person name="Feng X."/>
        </authorList>
    </citation>
    <scope>NUCLEOTIDE SEQUENCE [LARGE SCALE GENOMIC DNA]</scope>
    <source>
        <strain evidence="7 8">JCM14086</strain>
    </source>
</reference>
<feature type="transmembrane region" description="Helical" evidence="6">
    <location>
        <begin position="45"/>
        <end position="62"/>
    </location>
</feature>
<keyword evidence="4 6" id="KW-1133">Transmembrane helix</keyword>
<dbReference type="Pfam" id="PF03706">
    <property type="entry name" value="LPG_synthase_TM"/>
    <property type="match status" value="1"/>
</dbReference>
<comment type="caution">
    <text evidence="7">The sequence shown here is derived from an EMBL/GenBank/DDBJ whole genome shotgun (WGS) entry which is preliminary data.</text>
</comment>
<gene>
    <name evidence="7" type="ORF">H5P30_17465</name>
</gene>
<evidence type="ECO:0000256" key="2">
    <source>
        <dbReference type="ARBA" id="ARBA00022475"/>
    </source>
</evidence>
<feature type="transmembrane region" description="Helical" evidence="6">
    <location>
        <begin position="195"/>
        <end position="223"/>
    </location>
</feature>
<dbReference type="EMBL" id="JACHVA010000127">
    <property type="protein sequence ID" value="MBC2603573.1"/>
    <property type="molecule type" value="Genomic_DNA"/>
</dbReference>
<dbReference type="AlphaFoldDB" id="A0A7X1E5Z3"/>
<accession>A0A7X1E5Z3</accession>
<evidence type="ECO:0000313" key="7">
    <source>
        <dbReference type="EMBL" id="MBC2603573.1"/>
    </source>
</evidence>
<proteinExistence type="predicted"/>